<dbReference type="Proteomes" id="UP000236182">
    <property type="component" value="Unassembled WGS sequence"/>
</dbReference>
<organism evidence="2 3">
    <name type="scientific">Chryseobacterium oncorhynchi</name>
    <dbReference type="NCBI Taxonomy" id="741074"/>
    <lineage>
        <taxon>Bacteria</taxon>
        <taxon>Pseudomonadati</taxon>
        <taxon>Bacteroidota</taxon>
        <taxon>Flavobacteriia</taxon>
        <taxon>Flavobacteriales</taxon>
        <taxon>Weeksellaceae</taxon>
        <taxon>Chryseobacterium group</taxon>
        <taxon>Chryseobacterium</taxon>
    </lineage>
</organism>
<keyword evidence="1" id="KW-1133">Transmembrane helix</keyword>
<keyword evidence="1" id="KW-0472">Membrane</keyword>
<dbReference type="EMBL" id="PPEI02000009">
    <property type="protein sequence ID" value="PWN60008.1"/>
    <property type="molecule type" value="Genomic_DNA"/>
</dbReference>
<accession>A0A316WLF3</accession>
<evidence type="ECO:0000313" key="3">
    <source>
        <dbReference type="Proteomes" id="UP000236182"/>
    </source>
</evidence>
<name>A0A316WLF3_9FLAO</name>
<dbReference type="AlphaFoldDB" id="A0A316WLF3"/>
<dbReference type="RefSeq" id="WP_109623853.1">
    <property type="nucleotide sequence ID" value="NZ_PPEI02000009.1"/>
</dbReference>
<keyword evidence="1" id="KW-0812">Transmembrane</keyword>
<proteinExistence type="predicted"/>
<feature type="transmembrane region" description="Helical" evidence="1">
    <location>
        <begin position="7"/>
        <end position="27"/>
    </location>
</feature>
<comment type="caution">
    <text evidence="2">The sequence shown here is derived from an EMBL/GenBank/DDBJ whole genome shotgun (WGS) entry which is preliminary data.</text>
</comment>
<reference evidence="2" key="1">
    <citation type="submission" date="2018-04" db="EMBL/GenBank/DDBJ databases">
        <title>Draft Genome Sequences of Chryseobacterium lactis NCTC11390T isolated from milk, Chryseobacterium oncorhynchi 701B-08T from rainbow trout, and Chryseobacterium viscerum 687B-08T from diseased fish.</title>
        <authorList>
            <person name="Jeong J.-J."/>
            <person name="Lee Y.J."/>
            <person name="Pathiraja D."/>
            <person name="Park B."/>
            <person name="Choi I.-G."/>
            <person name="Kim K.D."/>
        </authorList>
    </citation>
    <scope>NUCLEOTIDE SEQUENCE [LARGE SCALE GENOMIC DNA]</scope>
    <source>
        <strain evidence="2">701B-08</strain>
    </source>
</reference>
<keyword evidence="3" id="KW-1185">Reference proteome</keyword>
<feature type="transmembrane region" description="Helical" evidence="1">
    <location>
        <begin position="39"/>
        <end position="64"/>
    </location>
</feature>
<evidence type="ECO:0000256" key="1">
    <source>
        <dbReference type="SAM" id="Phobius"/>
    </source>
</evidence>
<evidence type="ECO:0000313" key="2">
    <source>
        <dbReference type="EMBL" id="PWN60008.1"/>
    </source>
</evidence>
<protein>
    <submittedName>
        <fullName evidence="2">Uncharacterized protein</fullName>
    </submittedName>
</protein>
<gene>
    <name evidence="2" type="ORF">C1638_020800</name>
</gene>
<sequence>MFTKNNIIAIFIWLALFIIWSASVLFIKNNYGISETIQFGFKSIIVLFFICISILVVVVIAVIVEINACKRKFFLIAKDYSDFLDKYFPNISFQEFYDLAIVREELYHKKENLNSEILMSKLKKISSDIHYSSNYDDRKKADELYKFFTNPKPITTFGKLILEKGTNYFNILFFTNK</sequence>